<dbReference type="InterPro" id="IPR040442">
    <property type="entry name" value="Pyrv_kinase-like_dom_sf"/>
</dbReference>
<dbReference type="Proteomes" id="UP000295293">
    <property type="component" value="Unassembled WGS sequence"/>
</dbReference>
<dbReference type="Gene3D" id="3.20.20.60">
    <property type="entry name" value="Phosphoenolpyruvate-binding domains"/>
    <property type="match status" value="1"/>
</dbReference>
<dbReference type="RefSeq" id="WP_133819612.1">
    <property type="nucleotide sequence ID" value="NZ_SNZH01000010.1"/>
</dbReference>
<dbReference type="Pfam" id="PF13714">
    <property type="entry name" value="PEP_mutase"/>
    <property type="match status" value="1"/>
</dbReference>
<dbReference type="PANTHER" id="PTHR42905:SF16">
    <property type="entry name" value="CARBOXYPHOSPHONOENOLPYRUVATE PHOSPHONOMUTASE-LIKE PROTEIN (AFU_ORTHOLOGUE AFUA_5G07230)"/>
    <property type="match status" value="1"/>
</dbReference>
<gene>
    <name evidence="2" type="ORF">DFR29_1105</name>
</gene>
<keyword evidence="3" id="KW-1185">Reference proteome</keyword>
<dbReference type="PANTHER" id="PTHR42905">
    <property type="entry name" value="PHOSPHOENOLPYRUVATE CARBOXYLASE"/>
    <property type="match status" value="1"/>
</dbReference>
<dbReference type="AlphaFoldDB" id="A0A4R6YTB4"/>
<keyword evidence="2" id="KW-0456">Lyase</keyword>
<comment type="caution">
    <text evidence="2">The sequence shown here is derived from an EMBL/GenBank/DDBJ whole genome shotgun (WGS) entry which is preliminary data.</text>
</comment>
<dbReference type="GO" id="GO:0016829">
    <property type="term" value="F:lyase activity"/>
    <property type="evidence" value="ECO:0007669"/>
    <property type="project" value="UniProtKB-KW"/>
</dbReference>
<dbReference type="CDD" id="cd00377">
    <property type="entry name" value="ICL_PEPM"/>
    <property type="match status" value="1"/>
</dbReference>
<evidence type="ECO:0000313" key="3">
    <source>
        <dbReference type="Proteomes" id="UP000295293"/>
    </source>
</evidence>
<accession>A0A4R6YTB4</accession>
<name>A0A4R6YTB4_9GAMM</name>
<sequence length="255" mass="25816">MSTQQHKAQTFRSLHQPGRPLVLFNIWDVGSAKAVAAAGAPAIATGSWAVAAANGFADGEQMPLSFALANLSRIVAATALPVTIDLESGYGASAADVGASIAQAIAAGAIGCNLEDSFPADGSLRGIDEQVQRYVQARAAATAASVDLFINARTDVFFQRPPEAHDAAMLAQAVARAQAYAAAGADGLFVPGLADEALIAQLVDASPLPVNIMVGATTPSLEKLAALGVARISHGPGPYLAAMKSLQQSATQVGG</sequence>
<reference evidence="2 3" key="1">
    <citation type="submission" date="2019-03" db="EMBL/GenBank/DDBJ databases">
        <title>Genomic Encyclopedia of Type Strains, Phase IV (KMG-IV): sequencing the most valuable type-strain genomes for metagenomic binning, comparative biology and taxonomic classification.</title>
        <authorList>
            <person name="Goeker M."/>
        </authorList>
    </citation>
    <scope>NUCLEOTIDE SEQUENCE [LARGE SCALE GENOMIC DNA]</scope>
    <source>
        <strain evidence="2 3">DSM 21667</strain>
    </source>
</reference>
<organism evidence="2 3">
    <name type="scientific">Tahibacter aquaticus</name>
    <dbReference type="NCBI Taxonomy" id="520092"/>
    <lineage>
        <taxon>Bacteria</taxon>
        <taxon>Pseudomonadati</taxon>
        <taxon>Pseudomonadota</taxon>
        <taxon>Gammaproteobacteria</taxon>
        <taxon>Lysobacterales</taxon>
        <taxon>Rhodanobacteraceae</taxon>
        <taxon>Tahibacter</taxon>
    </lineage>
</organism>
<protein>
    <submittedName>
        <fullName evidence="2">2-methylisocitrate lyase-like PEP mutase family enzyme</fullName>
    </submittedName>
</protein>
<keyword evidence="1" id="KW-0479">Metal-binding</keyword>
<dbReference type="OrthoDB" id="9780430at2"/>
<dbReference type="EMBL" id="SNZH01000010">
    <property type="protein sequence ID" value="TDR41524.1"/>
    <property type="molecule type" value="Genomic_DNA"/>
</dbReference>
<evidence type="ECO:0000313" key="2">
    <source>
        <dbReference type="EMBL" id="TDR41524.1"/>
    </source>
</evidence>
<evidence type="ECO:0000256" key="1">
    <source>
        <dbReference type="ARBA" id="ARBA00022723"/>
    </source>
</evidence>
<dbReference type="InterPro" id="IPR039556">
    <property type="entry name" value="ICL/PEPM"/>
</dbReference>
<dbReference type="InterPro" id="IPR015813">
    <property type="entry name" value="Pyrv/PenolPyrv_kinase-like_dom"/>
</dbReference>
<proteinExistence type="predicted"/>
<dbReference type="SUPFAM" id="SSF51621">
    <property type="entry name" value="Phosphoenolpyruvate/pyruvate domain"/>
    <property type="match status" value="1"/>
</dbReference>
<dbReference type="GO" id="GO:0046872">
    <property type="term" value="F:metal ion binding"/>
    <property type="evidence" value="ECO:0007669"/>
    <property type="project" value="UniProtKB-KW"/>
</dbReference>